<comment type="caution">
    <text evidence="1">The sequence shown here is derived from an EMBL/GenBank/DDBJ whole genome shotgun (WGS) entry which is preliminary data.</text>
</comment>
<dbReference type="RefSeq" id="WP_132166805.1">
    <property type="nucleotide sequence ID" value="NZ_SMKX01000019.1"/>
</dbReference>
<sequence>MRAAMGLLVIVGCVALAGCASERDKLLEAGDKSCTALNARFAGDLAFGEGVGMNDLAKMSERARLAEELAAEVRKLPAGETDQAALNKWLDSLASWAEEERKLAEAIKTAKFGSDMAIAMQVTIPDSVAKTTAEAASTVGFTTCSQTKEWMAFPK</sequence>
<dbReference type="EMBL" id="SMKX01000019">
    <property type="protein sequence ID" value="TDD60996.1"/>
    <property type="molecule type" value="Genomic_DNA"/>
</dbReference>
<evidence type="ECO:0008006" key="3">
    <source>
        <dbReference type="Google" id="ProtNLM"/>
    </source>
</evidence>
<dbReference type="PROSITE" id="PS51257">
    <property type="entry name" value="PROKAR_LIPOPROTEIN"/>
    <property type="match status" value="1"/>
</dbReference>
<accession>A0A4R4ZRX7</accession>
<dbReference type="AlphaFoldDB" id="A0A4R4ZRX7"/>
<evidence type="ECO:0000313" key="2">
    <source>
        <dbReference type="Proteomes" id="UP000295124"/>
    </source>
</evidence>
<keyword evidence="2" id="KW-1185">Reference proteome</keyword>
<gene>
    <name evidence="1" type="ORF">E1263_09385</name>
</gene>
<proteinExistence type="predicted"/>
<name>A0A4R4ZRX7_9ACTN</name>
<protein>
    <recommendedName>
        <fullName evidence="3">Lipoprotein</fullName>
    </recommendedName>
</protein>
<organism evidence="1 2">
    <name type="scientific">Kribbella antibiotica</name>
    <dbReference type="NCBI Taxonomy" id="190195"/>
    <lineage>
        <taxon>Bacteria</taxon>
        <taxon>Bacillati</taxon>
        <taxon>Actinomycetota</taxon>
        <taxon>Actinomycetes</taxon>
        <taxon>Propionibacteriales</taxon>
        <taxon>Kribbellaceae</taxon>
        <taxon>Kribbella</taxon>
    </lineage>
</organism>
<dbReference type="Proteomes" id="UP000295124">
    <property type="component" value="Unassembled WGS sequence"/>
</dbReference>
<evidence type="ECO:0000313" key="1">
    <source>
        <dbReference type="EMBL" id="TDD60996.1"/>
    </source>
</evidence>
<reference evidence="1 2" key="1">
    <citation type="submission" date="2019-03" db="EMBL/GenBank/DDBJ databases">
        <title>Draft genome sequences of novel Actinobacteria.</title>
        <authorList>
            <person name="Sahin N."/>
            <person name="Ay H."/>
            <person name="Saygin H."/>
        </authorList>
    </citation>
    <scope>NUCLEOTIDE SEQUENCE [LARGE SCALE GENOMIC DNA]</scope>
    <source>
        <strain evidence="1 2">JCM 13523</strain>
    </source>
</reference>